<keyword evidence="1" id="KW-1133">Transmembrane helix</keyword>
<dbReference type="AlphaFoldDB" id="A0A517WH44"/>
<feature type="transmembrane region" description="Helical" evidence="1">
    <location>
        <begin position="12"/>
        <end position="38"/>
    </location>
</feature>
<evidence type="ECO:0000313" key="2">
    <source>
        <dbReference type="EMBL" id="QDU04577.1"/>
    </source>
</evidence>
<sequence>MAGSRRKVVKQTLIVAGVLFVFYLGIYITLPSLGGYYLNQSGKFRYQAGKIRYRSISLPVSDISTWNPKGCRFQYRFENIKGEYVSRGNDLGYFFAPLIILDRRFIHPTEVLIESKNPDETDRFPL</sequence>
<gene>
    <name evidence="2" type="ORF">V6x_43050</name>
</gene>
<organism evidence="2 3">
    <name type="scientific">Gimesia chilikensis</name>
    <dbReference type="NCBI Taxonomy" id="2605989"/>
    <lineage>
        <taxon>Bacteria</taxon>
        <taxon>Pseudomonadati</taxon>
        <taxon>Planctomycetota</taxon>
        <taxon>Planctomycetia</taxon>
        <taxon>Planctomycetales</taxon>
        <taxon>Planctomycetaceae</taxon>
        <taxon>Gimesia</taxon>
    </lineage>
</organism>
<name>A0A517WH44_9PLAN</name>
<reference evidence="2 3" key="1">
    <citation type="submission" date="2019-02" db="EMBL/GenBank/DDBJ databases">
        <title>Deep-cultivation of Planctomycetes and their phenomic and genomic characterization uncovers novel biology.</title>
        <authorList>
            <person name="Wiegand S."/>
            <person name="Jogler M."/>
            <person name="Boedeker C."/>
            <person name="Pinto D."/>
            <person name="Vollmers J."/>
            <person name="Rivas-Marin E."/>
            <person name="Kohn T."/>
            <person name="Peeters S.H."/>
            <person name="Heuer A."/>
            <person name="Rast P."/>
            <person name="Oberbeckmann S."/>
            <person name="Bunk B."/>
            <person name="Jeske O."/>
            <person name="Meyerdierks A."/>
            <person name="Storesund J.E."/>
            <person name="Kallscheuer N."/>
            <person name="Luecker S."/>
            <person name="Lage O.M."/>
            <person name="Pohl T."/>
            <person name="Merkel B.J."/>
            <person name="Hornburger P."/>
            <person name="Mueller R.-W."/>
            <person name="Bruemmer F."/>
            <person name="Labrenz M."/>
            <person name="Spormann A.M."/>
            <person name="Op den Camp H."/>
            <person name="Overmann J."/>
            <person name="Amann R."/>
            <person name="Jetten M.S.M."/>
            <person name="Mascher T."/>
            <person name="Medema M.H."/>
            <person name="Devos D.P."/>
            <person name="Kaster A.-K."/>
            <person name="Ovreas L."/>
            <person name="Rohde M."/>
            <person name="Galperin M.Y."/>
            <person name="Jogler C."/>
        </authorList>
    </citation>
    <scope>NUCLEOTIDE SEQUENCE [LARGE SCALE GENOMIC DNA]</scope>
    <source>
        <strain evidence="2 3">V6</strain>
    </source>
</reference>
<accession>A0A517WH44</accession>
<evidence type="ECO:0000313" key="3">
    <source>
        <dbReference type="Proteomes" id="UP000320722"/>
    </source>
</evidence>
<dbReference type="Proteomes" id="UP000320722">
    <property type="component" value="Chromosome"/>
</dbReference>
<dbReference type="RefSeq" id="WP_145042341.1">
    <property type="nucleotide sequence ID" value="NZ_CP036347.1"/>
</dbReference>
<keyword evidence="1" id="KW-0472">Membrane</keyword>
<keyword evidence="1" id="KW-0812">Transmembrane</keyword>
<protein>
    <submittedName>
        <fullName evidence="2">Uncharacterized protein</fullName>
    </submittedName>
</protein>
<evidence type="ECO:0000256" key="1">
    <source>
        <dbReference type="SAM" id="Phobius"/>
    </source>
</evidence>
<proteinExistence type="predicted"/>
<dbReference type="EMBL" id="CP036347">
    <property type="protein sequence ID" value="QDU04577.1"/>
    <property type="molecule type" value="Genomic_DNA"/>
</dbReference>